<dbReference type="EMBL" id="JAVDYJ010000001">
    <property type="protein sequence ID" value="MDR7347447.1"/>
    <property type="molecule type" value="Genomic_DNA"/>
</dbReference>
<dbReference type="PANTHER" id="PTHR36441">
    <property type="entry name" value="HYPOTHETICAL CYTOSOLIC PROTEIN"/>
    <property type="match status" value="1"/>
</dbReference>
<evidence type="ECO:0000313" key="1">
    <source>
        <dbReference type="EMBL" id="MDR7347447.1"/>
    </source>
</evidence>
<dbReference type="SUPFAM" id="SSF103007">
    <property type="entry name" value="Hypothetical protein TT1725"/>
    <property type="match status" value="1"/>
</dbReference>
<dbReference type="Proteomes" id="UP001183794">
    <property type="component" value="Unassembled WGS sequence"/>
</dbReference>
<reference evidence="1 2" key="1">
    <citation type="submission" date="2023-07" db="EMBL/GenBank/DDBJ databases">
        <title>Sequencing the genomes of 1000 actinobacteria strains.</title>
        <authorList>
            <person name="Klenk H.-P."/>
        </authorList>
    </citation>
    <scope>NUCLEOTIDE SEQUENCE [LARGE SCALE GENOMIC DNA]</scope>
    <source>
        <strain evidence="1 2">DSM 22966</strain>
    </source>
</reference>
<accession>A0ABU2B1G1</accession>
<name>A0ABU2B1G1_9MICC</name>
<dbReference type="PANTHER" id="PTHR36441:SF1">
    <property type="entry name" value="DUF503 DOMAIN-CONTAINING PROTEIN"/>
    <property type="match status" value="1"/>
</dbReference>
<gene>
    <name evidence="1" type="ORF">J2S62_001704</name>
</gene>
<dbReference type="Pfam" id="PF04456">
    <property type="entry name" value="DUF503"/>
    <property type="match status" value="1"/>
</dbReference>
<comment type="caution">
    <text evidence="1">The sequence shown here is derived from an EMBL/GenBank/DDBJ whole genome shotgun (WGS) entry which is preliminary data.</text>
</comment>
<dbReference type="InterPro" id="IPR036746">
    <property type="entry name" value="TT1725-like_sf"/>
</dbReference>
<proteinExistence type="predicted"/>
<sequence>MWIGWNEFDILLGDVHSLKSKRSVVRPIVAEIRKRFQISVAEVEDAELYQRTRIGVSLVSGDRNHIAETLQRVEEAVAQRPEIELLSSKMRLVQSTDF</sequence>
<organism evidence="1 2">
    <name type="scientific">Enteractinococcus fodinae</name>
    <dbReference type="NCBI Taxonomy" id="684663"/>
    <lineage>
        <taxon>Bacteria</taxon>
        <taxon>Bacillati</taxon>
        <taxon>Actinomycetota</taxon>
        <taxon>Actinomycetes</taxon>
        <taxon>Micrococcales</taxon>
        <taxon>Micrococcaceae</taxon>
    </lineage>
</organism>
<dbReference type="RefSeq" id="WP_310173652.1">
    <property type="nucleotide sequence ID" value="NZ_BAABHE010000001.1"/>
</dbReference>
<protein>
    <submittedName>
        <fullName evidence="1">Uncharacterized protein YlxP (DUF503 family)</fullName>
    </submittedName>
</protein>
<dbReference type="Gene3D" id="3.30.70.1120">
    <property type="entry name" value="TT1725-like"/>
    <property type="match status" value="1"/>
</dbReference>
<dbReference type="InterPro" id="IPR007546">
    <property type="entry name" value="DUF503"/>
</dbReference>
<evidence type="ECO:0000313" key="2">
    <source>
        <dbReference type="Proteomes" id="UP001183794"/>
    </source>
</evidence>
<keyword evidence="2" id="KW-1185">Reference proteome</keyword>